<proteinExistence type="predicted"/>
<name>A0A0E9XEL1_ANGAN</name>
<organism evidence="1">
    <name type="scientific">Anguilla anguilla</name>
    <name type="common">European freshwater eel</name>
    <name type="synonym">Muraena anguilla</name>
    <dbReference type="NCBI Taxonomy" id="7936"/>
    <lineage>
        <taxon>Eukaryota</taxon>
        <taxon>Metazoa</taxon>
        <taxon>Chordata</taxon>
        <taxon>Craniata</taxon>
        <taxon>Vertebrata</taxon>
        <taxon>Euteleostomi</taxon>
        <taxon>Actinopterygii</taxon>
        <taxon>Neopterygii</taxon>
        <taxon>Teleostei</taxon>
        <taxon>Anguilliformes</taxon>
        <taxon>Anguillidae</taxon>
        <taxon>Anguilla</taxon>
    </lineage>
</organism>
<evidence type="ECO:0000313" key="1">
    <source>
        <dbReference type="EMBL" id="JAI00256.1"/>
    </source>
</evidence>
<accession>A0A0E9XEL1</accession>
<reference evidence="1" key="1">
    <citation type="submission" date="2014-11" db="EMBL/GenBank/DDBJ databases">
        <authorList>
            <person name="Amaro Gonzalez C."/>
        </authorList>
    </citation>
    <scope>NUCLEOTIDE SEQUENCE</scope>
</reference>
<dbReference type="AlphaFoldDB" id="A0A0E9XEL1"/>
<protein>
    <submittedName>
        <fullName evidence="1">Uncharacterized protein</fullName>
    </submittedName>
</protein>
<dbReference type="EMBL" id="GBXM01008322">
    <property type="protein sequence ID" value="JAI00256.1"/>
    <property type="molecule type" value="Transcribed_RNA"/>
</dbReference>
<sequence length="17" mass="2113">MNINREYIANLYLNCRI</sequence>
<reference evidence="1" key="2">
    <citation type="journal article" date="2015" name="Fish Shellfish Immunol.">
        <title>Early steps in the European eel (Anguilla anguilla)-Vibrio vulnificus interaction in the gills: Role of the RtxA13 toxin.</title>
        <authorList>
            <person name="Callol A."/>
            <person name="Pajuelo D."/>
            <person name="Ebbesson L."/>
            <person name="Teles M."/>
            <person name="MacKenzie S."/>
            <person name="Amaro C."/>
        </authorList>
    </citation>
    <scope>NUCLEOTIDE SEQUENCE</scope>
</reference>